<protein>
    <submittedName>
        <fullName evidence="3">Uncharacterized protein</fullName>
    </submittedName>
</protein>
<evidence type="ECO:0000313" key="3">
    <source>
        <dbReference type="EMBL" id="TEW68605.1"/>
    </source>
</evidence>
<feature type="transmembrane region" description="Helical" evidence="1">
    <location>
        <begin position="55"/>
        <end position="81"/>
    </location>
</feature>
<dbReference type="Proteomes" id="UP000583101">
    <property type="component" value="Unassembled WGS sequence"/>
</dbReference>
<keyword evidence="5" id="KW-1185">Reference proteome</keyword>
<proteinExistence type="predicted"/>
<evidence type="ECO:0000256" key="1">
    <source>
        <dbReference type="SAM" id="Phobius"/>
    </source>
</evidence>
<evidence type="ECO:0000313" key="5">
    <source>
        <dbReference type="Proteomes" id="UP000583101"/>
    </source>
</evidence>
<gene>
    <name evidence="3" type="ORF">E2R65_00100</name>
    <name evidence="2" type="ORF">GGR35_003972</name>
</gene>
<sequence length="87" mass="9863">MKNSKVVMATIVLCFIINIVSINKNHNLYNVGFPNVFYQKTITTGDLGLGETHHFFILSFIYNILIYLITVFIVAAIINCLKPEPDN</sequence>
<dbReference type="RefSeq" id="WP_134334446.1">
    <property type="nucleotide sequence ID" value="NZ_BMCZ01000013.1"/>
</dbReference>
<reference evidence="3" key="2">
    <citation type="submission" date="2019-03" db="EMBL/GenBank/DDBJ databases">
        <authorList>
            <person name="Yan Y.-Q."/>
            <person name="Du Z.-J."/>
        </authorList>
    </citation>
    <scope>NUCLEOTIDE SEQUENCE</scope>
    <source>
        <strain evidence="3">PP-F2FG21</strain>
    </source>
</reference>
<keyword evidence="1" id="KW-1133">Transmembrane helix</keyword>
<reference evidence="3 4" key="1">
    <citation type="journal article" date="2016" name="Int. J. Syst. Evol. Microbiol.">
        <title>Proposal of Mucilaginibacter phyllosphaerae sp. nov. isolated from the phyllosphere of Galium album.</title>
        <authorList>
            <person name="Aydogan E.L."/>
            <person name="Busse H.J."/>
            <person name="Moser G."/>
            <person name="Muller C."/>
            <person name="Kampfer P."/>
            <person name="Glaeser S.P."/>
        </authorList>
    </citation>
    <scope>NUCLEOTIDE SEQUENCE [LARGE SCALE GENOMIC DNA]</scope>
    <source>
        <strain evidence="3 4">PP-F2FG21</strain>
    </source>
</reference>
<evidence type="ECO:0000313" key="2">
    <source>
        <dbReference type="EMBL" id="MBB3971344.1"/>
    </source>
</evidence>
<accession>A0A4Y8AJB7</accession>
<keyword evidence="1" id="KW-0472">Membrane</keyword>
<dbReference type="AlphaFoldDB" id="A0A4Y8AJB7"/>
<evidence type="ECO:0000313" key="4">
    <source>
        <dbReference type="Proteomes" id="UP000297248"/>
    </source>
</evidence>
<keyword evidence="1" id="KW-0812">Transmembrane</keyword>
<dbReference type="Proteomes" id="UP000297248">
    <property type="component" value="Unassembled WGS sequence"/>
</dbReference>
<name>A0A4Y8AJB7_9SPHI</name>
<dbReference type="EMBL" id="JACIEG010000010">
    <property type="protein sequence ID" value="MBB3971344.1"/>
    <property type="molecule type" value="Genomic_DNA"/>
</dbReference>
<comment type="caution">
    <text evidence="3">The sequence shown here is derived from an EMBL/GenBank/DDBJ whole genome shotgun (WGS) entry which is preliminary data.</text>
</comment>
<organism evidence="3 4">
    <name type="scientific">Mucilaginibacter phyllosphaerae</name>
    <dbReference type="NCBI Taxonomy" id="1812349"/>
    <lineage>
        <taxon>Bacteria</taxon>
        <taxon>Pseudomonadati</taxon>
        <taxon>Bacteroidota</taxon>
        <taxon>Sphingobacteriia</taxon>
        <taxon>Sphingobacteriales</taxon>
        <taxon>Sphingobacteriaceae</taxon>
        <taxon>Mucilaginibacter</taxon>
    </lineage>
</organism>
<reference evidence="2 5" key="3">
    <citation type="submission" date="2020-08" db="EMBL/GenBank/DDBJ databases">
        <title>Genomic Encyclopedia of Type Strains, Phase IV (KMG-IV): sequencing the most valuable type-strain genomes for metagenomic binning, comparative biology and taxonomic classification.</title>
        <authorList>
            <person name="Goeker M."/>
        </authorList>
    </citation>
    <scope>NUCLEOTIDE SEQUENCE [LARGE SCALE GENOMIC DNA]</scope>
    <source>
        <strain evidence="2 5">DSM 100995</strain>
    </source>
</reference>
<dbReference type="EMBL" id="SNQG01000001">
    <property type="protein sequence ID" value="TEW68605.1"/>
    <property type="molecule type" value="Genomic_DNA"/>
</dbReference>